<organism evidence="1 2">
    <name type="scientific">Nitrosomonas aestuarii</name>
    <dbReference type="NCBI Taxonomy" id="52441"/>
    <lineage>
        <taxon>Bacteria</taxon>
        <taxon>Pseudomonadati</taxon>
        <taxon>Pseudomonadota</taxon>
        <taxon>Betaproteobacteria</taxon>
        <taxon>Nitrosomonadales</taxon>
        <taxon>Nitrosomonadaceae</taxon>
        <taxon>Nitrosomonas</taxon>
    </lineage>
</organism>
<dbReference type="STRING" id="52441.SAMN05216302_100496"/>
<proteinExistence type="predicted"/>
<evidence type="ECO:0000313" key="1">
    <source>
        <dbReference type="EMBL" id="SFK33868.1"/>
    </source>
</evidence>
<accession>A0A1I3YPS0</accession>
<sequence>MYLIKTQVLNFYELGTDEERKFIYSAQGAAVPTRPVELQNSMKRQKIF</sequence>
<reference evidence="2" key="1">
    <citation type="submission" date="2016-10" db="EMBL/GenBank/DDBJ databases">
        <authorList>
            <person name="Varghese N."/>
            <person name="Submissions S."/>
        </authorList>
    </citation>
    <scope>NUCLEOTIDE SEQUENCE [LARGE SCALE GENOMIC DNA]</scope>
    <source>
        <strain evidence="2">Nm69</strain>
    </source>
</reference>
<name>A0A1I3YPS0_9PROT</name>
<dbReference type="AlphaFoldDB" id="A0A1I3YPS0"/>
<dbReference type="Proteomes" id="UP000199533">
    <property type="component" value="Unassembled WGS sequence"/>
</dbReference>
<evidence type="ECO:0000313" key="2">
    <source>
        <dbReference type="Proteomes" id="UP000199533"/>
    </source>
</evidence>
<gene>
    <name evidence="1" type="ORF">SAMN05216302_100496</name>
</gene>
<dbReference type="EMBL" id="FOSP01000004">
    <property type="protein sequence ID" value="SFK33868.1"/>
    <property type="molecule type" value="Genomic_DNA"/>
</dbReference>
<keyword evidence="2" id="KW-1185">Reference proteome</keyword>
<protein>
    <submittedName>
        <fullName evidence="1">Uncharacterized protein</fullName>
    </submittedName>
</protein>